<dbReference type="GO" id="GO:0003676">
    <property type="term" value="F:nucleic acid binding"/>
    <property type="evidence" value="ECO:0007669"/>
    <property type="project" value="InterPro"/>
</dbReference>
<protein>
    <submittedName>
        <fullName evidence="2">Transposable element Tc3 transposase</fullName>
    </submittedName>
</protein>
<reference evidence="2 3" key="1">
    <citation type="submission" date="2015-12" db="EMBL/GenBank/DDBJ databases">
        <title>The genome of Folsomia candida.</title>
        <authorList>
            <person name="Faddeeva A."/>
            <person name="Derks M.F."/>
            <person name="Anvar Y."/>
            <person name="Smit S."/>
            <person name="Van Straalen N."/>
            <person name="Roelofs D."/>
        </authorList>
    </citation>
    <scope>NUCLEOTIDE SEQUENCE [LARGE SCALE GENOMIC DNA]</scope>
    <source>
        <strain evidence="2 3">VU population</strain>
        <tissue evidence="2">Whole body</tissue>
    </source>
</reference>
<accession>A0A226DSX5</accession>
<dbReference type="SUPFAM" id="SSF46689">
    <property type="entry name" value="Homeodomain-like"/>
    <property type="match status" value="1"/>
</dbReference>
<proteinExistence type="predicted"/>
<keyword evidence="3" id="KW-1185">Reference proteome</keyword>
<comment type="subcellular location">
    <subcellularLocation>
        <location evidence="1">Nucleus</location>
    </subcellularLocation>
</comment>
<sequence>MRVVENKRAAVISLHQAGQRPTDICIALQKLKVNPIFIYRTSKRYTETHSINDRSRPGRQRSARTKKIGANLKARIKRNPARSQRKLAKEMKDHKTLFSDEKHFTIEENYNPQNNRVYGEHKEDIPKEKIKVLRSHHPANLMVFAGVSQEGRTPLVFVPSGVKINAQKYMDDILIPAVKTLNSTLHDNQHWTFQQDSATAHSAKKVLEWAKIGAVQR</sequence>
<dbReference type="OMA" id="RSHHPAN"/>
<dbReference type="Gene3D" id="3.30.420.10">
    <property type="entry name" value="Ribonuclease H-like superfamily/Ribonuclease H"/>
    <property type="match status" value="1"/>
</dbReference>
<dbReference type="EMBL" id="LNIX01000012">
    <property type="protein sequence ID" value="OXA47934.1"/>
    <property type="molecule type" value="Genomic_DNA"/>
</dbReference>
<dbReference type="PANTHER" id="PTHR46068">
    <property type="entry name" value="PROTEIN CBG27172"/>
    <property type="match status" value="1"/>
</dbReference>
<evidence type="ECO:0000256" key="1">
    <source>
        <dbReference type="ARBA" id="ARBA00004123"/>
    </source>
</evidence>
<comment type="caution">
    <text evidence="2">The sequence shown here is derived from an EMBL/GenBank/DDBJ whole genome shotgun (WGS) entry which is preliminary data.</text>
</comment>
<name>A0A226DSX5_FOLCA</name>
<organism evidence="2 3">
    <name type="scientific">Folsomia candida</name>
    <name type="common">Springtail</name>
    <dbReference type="NCBI Taxonomy" id="158441"/>
    <lineage>
        <taxon>Eukaryota</taxon>
        <taxon>Metazoa</taxon>
        <taxon>Ecdysozoa</taxon>
        <taxon>Arthropoda</taxon>
        <taxon>Hexapoda</taxon>
        <taxon>Collembola</taxon>
        <taxon>Entomobryomorpha</taxon>
        <taxon>Isotomoidea</taxon>
        <taxon>Isotomidae</taxon>
        <taxon>Proisotominae</taxon>
        <taxon>Folsomia</taxon>
    </lineage>
</organism>
<dbReference type="AlphaFoldDB" id="A0A226DSX5"/>
<dbReference type="InterPro" id="IPR009057">
    <property type="entry name" value="Homeodomain-like_sf"/>
</dbReference>
<dbReference type="InterPro" id="IPR036397">
    <property type="entry name" value="RNaseH_sf"/>
</dbReference>
<evidence type="ECO:0000313" key="2">
    <source>
        <dbReference type="EMBL" id="OXA47934.1"/>
    </source>
</evidence>
<evidence type="ECO:0000313" key="3">
    <source>
        <dbReference type="Proteomes" id="UP000198287"/>
    </source>
</evidence>
<gene>
    <name evidence="2" type="ORF">Fcan01_17217</name>
</gene>
<dbReference type="PANTHER" id="PTHR46068:SF1">
    <property type="entry name" value="TRANSPOSASE IS30-LIKE HTH DOMAIN-CONTAINING PROTEIN"/>
    <property type="match status" value="1"/>
</dbReference>
<dbReference type="GO" id="GO:0005634">
    <property type="term" value="C:nucleus"/>
    <property type="evidence" value="ECO:0007669"/>
    <property type="project" value="UniProtKB-SubCell"/>
</dbReference>
<dbReference type="Proteomes" id="UP000198287">
    <property type="component" value="Unassembled WGS sequence"/>
</dbReference>